<proteinExistence type="predicted"/>
<dbReference type="CDD" id="cd00569">
    <property type="entry name" value="HTH_Hin_like"/>
    <property type="match status" value="1"/>
</dbReference>
<dbReference type="RefSeq" id="WP_009654244.1">
    <property type="nucleotide sequence ID" value="NZ_JAODZM010000148.1"/>
</dbReference>
<organism evidence="2 3">
    <name type="scientific">Enterobacter cloacae</name>
    <dbReference type="NCBI Taxonomy" id="550"/>
    <lineage>
        <taxon>Bacteria</taxon>
        <taxon>Pseudomonadati</taxon>
        <taxon>Pseudomonadota</taxon>
        <taxon>Gammaproteobacteria</taxon>
        <taxon>Enterobacterales</taxon>
        <taxon>Enterobacteriaceae</taxon>
        <taxon>Enterobacter</taxon>
        <taxon>Enterobacter cloacae complex</taxon>
    </lineage>
</organism>
<dbReference type="Proteomes" id="UP001158360">
    <property type="component" value="Unassembled WGS sequence"/>
</dbReference>
<dbReference type="InterPro" id="IPR006120">
    <property type="entry name" value="Resolvase_HTH_dom"/>
</dbReference>
<protein>
    <submittedName>
        <fullName evidence="2">Helix-turn-helix domain-containing protein</fullName>
    </submittedName>
</protein>
<gene>
    <name evidence="2" type="ORF">N7383_26950</name>
</gene>
<name>A0AAW6SFD4_ENTCL</name>
<sequence>MGGRKPSLSEEDVKQIRILLADPEMTVGAVAKRFNVSRMTIYRYTTKS</sequence>
<dbReference type="Pfam" id="PF02796">
    <property type="entry name" value="HTH_7"/>
    <property type="match status" value="1"/>
</dbReference>
<evidence type="ECO:0000313" key="3">
    <source>
        <dbReference type="Proteomes" id="UP001158360"/>
    </source>
</evidence>
<dbReference type="InterPro" id="IPR009057">
    <property type="entry name" value="Homeodomain-like_sf"/>
</dbReference>
<feature type="domain" description="Resolvase HTH" evidence="1">
    <location>
        <begin position="3"/>
        <end position="47"/>
    </location>
</feature>
<dbReference type="EMBL" id="JAODZM010000148">
    <property type="protein sequence ID" value="MDH0199257.1"/>
    <property type="molecule type" value="Genomic_DNA"/>
</dbReference>
<dbReference type="GO" id="GO:0000150">
    <property type="term" value="F:DNA strand exchange activity"/>
    <property type="evidence" value="ECO:0007669"/>
    <property type="project" value="InterPro"/>
</dbReference>
<dbReference type="SUPFAM" id="SSF46689">
    <property type="entry name" value="Homeodomain-like"/>
    <property type="match status" value="1"/>
</dbReference>
<evidence type="ECO:0000313" key="2">
    <source>
        <dbReference type="EMBL" id="MDH0199257.1"/>
    </source>
</evidence>
<dbReference type="GO" id="GO:0003677">
    <property type="term" value="F:DNA binding"/>
    <property type="evidence" value="ECO:0007669"/>
    <property type="project" value="InterPro"/>
</dbReference>
<dbReference type="AlphaFoldDB" id="A0AAW6SFD4"/>
<evidence type="ECO:0000259" key="1">
    <source>
        <dbReference type="Pfam" id="PF02796"/>
    </source>
</evidence>
<accession>A0AAW6SFD4</accession>
<dbReference type="Gene3D" id="1.10.10.60">
    <property type="entry name" value="Homeodomain-like"/>
    <property type="match status" value="1"/>
</dbReference>
<reference evidence="2" key="1">
    <citation type="submission" date="2022-09" db="EMBL/GenBank/DDBJ databases">
        <title>Intensive care unit water sources are persistently colonized with multi-drug resistant bacteria and are the site of extensive horizontal gene transfer of antibiotic resistance genes.</title>
        <authorList>
            <person name="Diorio-Toth L."/>
        </authorList>
    </citation>
    <scope>NUCLEOTIDE SEQUENCE</scope>
    <source>
        <strain evidence="2">GD04139</strain>
    </source>
</reference>
<comment type="caution">
    <text evidence="2">The sequence shown here is derived from an EMBL/GenBank/DDBJ whole genome shotgun (WGS) entry which is preliminary data.</text>
</comment>